<protein>
    <submittedName>
        <fullName evidence="2">Uncharacterized protein</fullName>
    </submittedName>
</protein>
<evidence type="ECO:0000313" key="3">
    <source>
        <dbReference type="Proteomes" id="UP000887159"/>
    </source>
</evidence>
<dbReference type="EMBL" id="BMAU01021076">
    <property type="protein sequence ID" value="GFX89727.1"/>
    <property type="molecule type" value="Genomic_DNA"/>
</dbReference>
<keyword evidence="3" id="KW-1185">Reference proteome</keyword>
<evidence type="ECO:0000313" key="2">
    <source>
        <dbReference type="EMBL" id="GFX89727.1"/>
    </source>
</evidence>
<feature type="compositionally biased region" description="Polar residues" evidence="1">
    <location>
        <begin position="20"/>
        <end position="29"/>
    </location>
</feature>
<sequence length="96" mass="11144">MSLSEGRFDLSTFRSERTNEASTLTITPKRSSSRDVSTSSYRYHTATYPLPVFRRIGERTIPYLWRACKQLRHFVGCVYVRDGLRIASFVLDGFEK</sequence>
<reference evidence="2" key="1">
    <citation type="submission" date="2020-08" db="EMBL/GenBank/DDBJ databases">
        <title>Multicomponent nature underlies the extraordinary mechanical properties of spider dragline silk.</title>
        <authorList>
            <person name="Kono N."/>
            <person name="Nakamura H."/>
            <person name="Mori M."/>
            <person name="Yoshida Y."/>
            <person name="Ohtoshi R."/>
            <person name="Malay A.D."/>
            <person name="Moran D.A.P."/>
            <person name="Tomita M."/>
            <person name="Numata K."/>
            <person name="Arakawa K."/>
        </authorList>
    </citation>
    <scope>NUCLEOTIDE SEQUENCE</scope>
</reference>
<accession>A0A8X6RHW6</accession>
<proteinExistence type="predicted"/>
<dbReference type="Proteomes" id="UP000887159">
    <property type="component" value="Unassembled WGS sequence"/>
</dbReference>
<gene>
    <name evidence="2" type="primary">NCL1_44148</name>
    <name evidence="2" type="ORF">TNCV_3711591</name>
</gene>
<comment type="caution">
    <text evidence="2">The sequence shown here is derived from an EMBL/GenBank/DDBJ whole genome shotgun (WGS) entry which is preliminary data.</text>
</comment>
<feature type="region of interest" description="Disordered" evidence="1">
    <location>
        <begin position="16"/>
        <end position="35"/>
    </location>
</feature>
<evidence type="ECO:0000256" key="1">
    <source>
        <dbReference type="SAM" id="MobiDB-lite"/>
    </source>
</evidence>
<name>A0A8X6RHW6_TRICX</name>
<organism evidence="2 3">
    <name type="scientific">Trichonephila clavipes</name>
    <name type="common">Golden silk orbweaver</name>
    <name type="synonym">Nephila clavipes</name>
    <dbReference type="NCBI Taxonomy" id="2585209"/>
    <lineage>
        <taxon>Eukaryota</taxon>
        <taxon>Metazoa</taxon>
        <taxon>Ecdysozoa</taxon>
        <taxon>Arthropoda</taxon>
        <taxon>Chelicerata</taxon>
        <taxon>Arachnida</taxon>
        <taxon>Araneae</taxon>
        <taxon>Araneomorphae</taxon>
        <taxon>Entelegynae</taxon>
        <taxon>Araneoidea</taxon>
        <taxon>Nephilidae</taxon>
        <taxon>Trichonephila</taxon>
    </lineage>
</organism>
<dbReference type="AlphaFoldDB" id="A0A8X6RHW6"/>